<feature type="region of interest" description="Disordered" evidence="1">
    <location>
        <begin position="73"/>
        <end position="120"/>
    </location>
</feature>
<evidence type="ECO:0000313" key="2">
    <source>
        <dbReference type="Proteomes" id="UP000887569"/>
    </source>
</evidence>
<name>A0A914ZZF0_PARUN</name>
<dbReference type="Pfam" id="PF05867">
    <property type="entry name" value="DUF851"/>
    <property type="match status" value="1"/>
</dbReference>
<keyword evidence="2" id="KW-1185">Reference proteome</keyword>
<dbReference type="InterPro" id="IPR008569">
    <property type="entry name" value="DUF851"/>
</dbReference>
<reference evidence="3" key="1">
    <citation type="submission" date="2022-11" db="UniProtKB">
        <authorList>
            <consortium name="WormBaseParasite"/>
        </authorList>
    </citation>
    <scope>IDENTIFICATION</scope>
</reference>
<dbReference type="Proteomes" id="UP000887569">
    <property type="component" value="Unplaced"/>
</dbReference>
<feature type="compositionally biased region" description="Basic and acidic residues" evidence="1">
    <location>
        <begin position="197"/>
        <end position="213"/>
    </location>
</feature>
<proteinExistence type="predicted"/>
<accession>A0A914ZZF0</accession>
<protein>
    <submittedName>
        <fullName evidence="3">Uncharacterized protein</fullName>
    </submittedName>
</protein>
<evidence type="ECO:0000313" key="3">
    <source>
        <dbReference type="WBParaSite" id="PgE019_g001_t07"/>
    </source>
</evidence>
<dbReference type="WBParaSite" id="PgE019_g001_t07">
    <property type="protein sequence ID" value="PgE019_g001_t07"/>
    <property type="gene ID" value="PgE019_g001"/>
</dbReference>
<organism evidence="2 3">
    <name type="scientific">Parascaris univalens</name>
    <name type="common">Nematode worm</name>
    <dbReference type="NCBI Taxonomy" id="6257"/>
    <lineage>
        <taxon>Eukaryota</taxon>
        <taxon>Metazoa</taxon>
        <taxon>Ecdysozoa</taxon>
        <taxon>Nematoda</taxon>
        <taxon>Chromadorea</taxon>
        <taxon>Rhabditida</taxon>
        <taxon>Spirurina</taxon>
        <taxon>Ascaridomorpha</taxon>
        <taxon>Ascaridoidea</taxon>
        <taxon>Ascarididae</taxon>
        <taxon>Parascaris</taxon>
    </lineage>
</organism>
<feature type="region of interest" description="Disordered" evidence="1">
    <location>
        <begin position="158"/>
        <end position="213"/>
    </location>
</feature>
<evidence type="ECO:0000256" key="1">
    <source>
        <dbReference type="SAM" id="MobiDB-lite"/>
    </source>
</evidence>
<dbReference type="AlphaFoldDB" id="A0A914ZZF0"/>
<sequence>MSKVANKEKMLIPAQVLRAEKNTGNARLQSSSSSTRKHIKVIRDQQYAANKLGIANSSRQNYPVKKDFMSSAESSVTSGNAHIPRSNRWRQDISESTSFRSSRRDRTLSESIRSMNSSRRRTRDRIKAFLFSRPMSEKSVKKVVARIKRREELRRDAALGKPAVSPTASPNVLRSSDDTFPSAKRRIECISASVKSPESKESRERRSSVSSEREKRVQQLIQVLFNSERSLQRGSKETFMQQKYKIVKNKDNNGHLLDECGIPFWSARSNQAKEEEYEEEDTDEELPMNADLLLEVQAGRMKLVNMPEMSLLMDPYEAVETLKSRDGVFFNKDVLFSNTVRTMVNINDEVEDNEKSKKVRAGRKVQLVEPETITNYTYDVTSEQMRWNIEQFEGNSNSISPH</sequence>